<evidence type="ECO:0000313" key="1">
    <source>
        <dbReference type="EMBL" id="GES81829.1"/>
    </source>
</evidence>
<evidence type="ECO:0000313" key="2">
    <source>
        <dbReference type="Proteomes" id="UP000615446"/>
    </source>
</evidence>
<dbReference type="AlphaFoldDB" id="A0A8H3QMB5"/>
<gene>
    <name evidence="1" type="ORF">RCL2_000907000</name>
</gene>
<protein>
    <submittedName>
        <fullName evidence="1">Uncharacterized protein</fullName>
    </submittedName>
</protein>
<sequence length="77" mass="9019">MILGFLFAVSGRSWSNYNGEMIKKSKGKEYKLEFGLSLRDKVTLLLKQSLLHDERSKDIERKIKLITSCFIQRRVLL</sequence>
<dbReference type="EMBL" id="BLAL01000058">
    <property type="protein sequence ID" value="GES81829.1"/>
    <property type="molecule type" value="Genomic_DNA"/>
</dbReference>
<organism evidence="1 2">
    <name type="scientific">Rhizophagus clarus</name>
    <dbReference type="NCBI Taxonomy" id="94130"/>
    <lineage>
        <taxon>Eukaryota</taxon>
        <taxon>Fungi</taxon>
        <taxon>Fungi incertae sedis</taxon>
        <taxon>Mucoromycota</taxon>
        <taxon>Glomeromycotina</taxon>
        <taxon>Glomeromycetes</taxon>
        <taxon>Glomerales</taxon>
        <taxon>Glomeraceae</taxon>
        <taxon>Rhizophagus</taxon>
    </lineage>
</organism>
<reference evidence="1" key="1">
    <citation type="submission" date="2019-10" db="EMBL/GenBank/DDBJ databases">
        <title>Conservation and host-specific expression of non-tandemly repeated heterogenous ribosome RNA gene in arbuscular mycorrhizal fungi.</title>
        <authorList>
            <person name="Maeda T."/>
            <person name="Kobayashi Y."/>
            <person name="Nakagawa T."/>
            <person name="Ezawa T."/>
            <person name="Yamaguchi K."/>
            <person name="Bino T."/>
            <person name="Nishimoto Y."/>
            <person name="Shigenobu S."/>
            <person name="Kawaguchi M."/>
        </authorList>
    </citation>
    <scope>NUCLEOTIDE SEQUENCE</scope>
    <source>
        <strain evidence="1">HR1</strain>
    </source>
</reference>
<proteinExistence type="predicted"/>
<dbReference type="Proteomes" id="UP000615446">
    <property type="component" value="Unassembled WGS sequence"/>
</dbReference>
<name>A0A8H3QMB5_9GLOM</name>
<comment type="caution">
    <text evidence="1">The sequence shown here is derived from an EMBL/GenBank/DDBJ whole genome shotgun (WGS) entry which is preliminary data.</text>
</comment>
<accession>A0A8H3QMB5</accession>